<dbReference type="EMBL" id="JBFXLU010000387">
    <property type="protein sequence ID" value="KAL2827692.1"/>
    <property type="molecule type" value="Genomic_DNA"/>
</dbReference>
<dbReference type="InterPro" id="IPR036457">
    <property type="entry name" value="PPM-type-like_dom_sf"/>
</dbReference>
<dbReference type="InterPro" id="IPR015655">
    <property type="entry name" value="PP2C"/>
</dbReference>
<proteinExistence type="predicted"/>
<comment type="caution">
    <text evidence="3">The sequence shown here is derived from an EMBL/GenBank/DDBJ whole genome shotgun (WGS) entry which is preliminary data.</text>
</comment>
<accession>A0ABR4IIV1</accession>
<feature type="region of interest" description="Disordered" evidence="1">
    <location>
        <begin position="285"/>
        <end position="308"/>
    </location>
</feature>
<protein>
    <submittedName>
        <fullName evidence="3">Phosphatase 2C-like domain-containing protein</fullName>
    </submittedName>
</protein>
<evidence type="ECO:0000313" key="3">
    <source>
        <dbReference type="EMBL" id="KAL2827692.1"/>
    </source>
</evidence>
<dbReference type="PROSITE" id="PS51746">
    <property type="entry name" value="PPM_2"/>
    <property type="match status" value="1"/>
</dbReference>
<evidence type="ECO:0000313" key="4">
    <source>
        <dbReference type="Proteomes" id="UP001610446"/>
    </source>
</evidence>
<name>A0ABR4IIV1_9EURO</name>
<feature type="compositionally biased region" description="Polar residues" evidence="1">
    <location>
        <begin position="298"/>
        <end position="308"/>
    </location>
</feature>
<sequence length="530" mass="57392">MFRLDVSGARACRVLRVRAPFFRTGTGRSSTNHWHTLFPRSHSHSGRPPNPNSNQNPKRHTAITAGLLGSTSLLWWLVASGPEKGVPHLNTQIPPAEAKHKSGLSEGQLTALLSKYAYSYRVRNIPGVDRYDGAQVASNSPCEDTFVHGSFPSPLPSGDGNDSQSQWMAWGVFDGHLGRQTADVLQRALLGYVARRISALQPSEISDKAIQRAITQGFTDLDEAIFATAMAAADTDTEKSLASKIQQMMPAFAGSCALLTLFDPRTRTLHVACTGDSRAVLAQQTSADGDNGGPWRTTPLSTDQTGSNPSEIARVIAEHPGEEGSRIVRGGRVLGLMVSRAFGDGQWKWPVKVQKELKERFHGPGPLNPRYEVRTPPYITAEPVVTSTQIEEGRAAFVVLGTDGLWDFMSSGQAVELVGRWIDAQVTGQKPVGKVDLEPGSDIGVGGGPFDFGRLGKNGVPWGFVEGRTTVQDGNAAVHLVRNALGGAHHELIAGRLAFEAPHSRRVRDDTTVQVVFFNMKDLVERRSSK</sequence>
<dbReference type="PANTHER" id="PTHR13832">
    <property type="entry name" value="PROTEIN PHOSPHATASE 2C"/>
    <property type="match status" value="1"/>
</dbReference>
<feature type="region of interest" description="Disordered" evidence="1">
    <location>
        <begin position="38"/>
        <end position="59"/>
    </location>
</feature>
<dbReference type="CDD" id="cd00143">
    <property type="entry name" value="PP2Cc"/>
    <property type="match status" value="1"/>
</dbReference>
<evidence type="ECO:0000256" key="1">
    <source>
        <dbReference type="SAM" id="MobiDB-lite"/>
    </source>
</evidence>
<dbReference type="InterPro" id="IPR001932">
    <property type="entry name" value="PPM-type_phosphatase-like_dom"/>
</dbReference>
<dbReference type="PANTHER" id="PTHR13832:SF792">
    <property type="entry name" value="GM14286P"/>
    <property type="match status" value="1"/>
</dbReference>
<dbReference type="Pfam" id="PF00481">
    <property type="entry name" value="PP2C"/>
    <property type="match status" value="1"/>
</dbReference>
<dbReference type="SMART" id="SM00332">
    <property type="entry name" value="PP2Cc"/>
    <property type="match status" value="1"/>
</dbReference>
<evidence type="ECO:0000259" key="2">
    <source>
        <dbReference type="PROSITE" id="PS51746"/>
    </source>
</evidence>
<dbReference type="Gene3D" id="3.60.40.10">
    <property type="entry name" value="PPM-type phosphatase domain"/>
    <property type="match status" value="1"/>
</dbReference>
<reference evidence="3 4" key="1">
    <citation type="submission" date="2024-07" db="EMBL/GenBank/DDBJ databases">
        <title>Section-level genome sequencing and comparative genomics of Aspergillus sections Usti and Cavernicolus.</title>
        <authorList>
            <consortium name="Lawrence Berkeley National Laboratory"/>
            <person name="Nybo J.L."/>
            <person name="Vesth T.C."/>
            <person name="Theobald S."/>
            <person name="Frisvad J.C."/>
            <person name="Larsen T.O."/>
            <person name="Kjaerboelling I."/>
            <person name="Rothschild-Mancinelli K."/>
            <person name="Lyhne E.K."/>
            <person name="Kogle M.E."/>
            <person name="Barry K."/>
            <person name="Clum A."/>
            <person name="Na H."/>
            <person name="Ledsgaard L."/>
            <person name="Lin J."/>
            <person name="Lipzen A."/>
            <person name="Kuo A."/>
            <person name="Riley R."/>
            <person name="Mondo S."/>
            <person name="Labutti K."/>
            <person name="Haridas S."/>
            <person name="Pangalinan J."/>
            <person name="Salamov A.A."/>
            <person name="Simmons B.A."/>
            <person name="Magnuson J.K."/>
            <person name="Chen J."/>
            <person name="Drula E."/>
            <person name="Henrissat B."/>
            <person name="Wiebenga A."/>
            <person name="Lubbers R.J."/>
            <person name="Gomes A.C."/>
            <person name="Makela M.R."/>
            <person name="Stajich J."/>
            <person name="Grigoriev I.V."/>
            <person name="Mortensen U.H."/>
            <person name="De Vries R.P."/>
            <person name="Baker S.E."/>
            <person name="Andersen M.R."/>
        </authorList>
    </citation>
    <scope>NUCLEOTIDE SEQUENCE [LARGE SCALE GENOMIC DNA]</scope>
    <source>
        <strain evidence="3 4">CBS 123904</strain>
    </source>
</reference>
<gene>
    <name evidence="3" type="ORF">BJY01DRAFT_228954</name>
</gene>
<dbReference type="Proteomes" id="UP001610446">
    <property type="component" value="Unassembled WGS sequence"/>
</dbReference>
<organism evidence="3 4">
    <name type="scientific">Aspergillus pseudoustus</name>
    <dbReference type="NCBI Taxonomy" id="1810923"/>
    <lineage>
        <taxon>Eukaryota</taxon>
        <taxon>Fungi</taxon>
        <taxon>Dikarya</taxon>
        <taxon>Ascomycota</taxon>
        <taxon>Pezizomycotina</taxon>
        <taxon>Eurotiomycetes</taxon>
        <taxon>Eurotiomycetidae</taxon>
        <taxon>Eurotiales</taxon>
        <taxon>Aspergillaceae</taxon>
        <taxon>Aspergillus</taxon>
        <taxon>Aspergillus subgen. Nidulantes</taxon>
    </lineage>
</organism>
<dbReference type="SUPFAM" id="SSF81606">
    <property type="entry name" value="PP2C-like"/>
    <property type="match status" value="1"/>
</dbReference>
<keyword evidence="4" id="KW-1185">Reference proteome</keyword>
<feature type="domain" description="PPM-type phosphatase" evidence="2">
    <location>
        <begin position="148"/>
        <end position="518"/>
    </location>
</feature>